<keyword evidence="5 7" id="KW-0408">Iron</keyword>
<keyword evidence="7 8" id="KW-0349">Heme</keyword>
<dbReference type="SUPFAM" id="SSF48264">
    <property type="entry name" value="Cytochrome P450"/>
    <property type="match status" value="1"/>
</dbReference>
<accession>A0A6G1JHT5</accession>
<keyword evidence="3 7" id="KW-0479">Metal-binding</keyword>
<evidence type="ECO:0000313" key="9">
    <source>
        <dbReference type="EMBL" id="KAF2689735.1"/>
    </source>
</evidence>
<dbReference type="PRINTS" id="PR00385">
    <property type="entry name" value="P450"/>
</dbReference>
<dbReference type="Gene3D" id="1.10.630.10">
    <property type="entry name" value="Cytochrome P450"/>
    <property type="match status" value="1"/>
</dbReference>
<comment type="cofactor">
    <cofactor evidence="1 7">
        <name>heme</name>
        <dbReference type="ChEBI" id="CHEBI:30413"/>
    </cofactor>
</comment>
<feature type="binding site" description="axial binding residue" evidence="7">
    <location>
        <position position="462"/>
    </location>
    <ligand>
        <name>heme</name>
        <dbReference type="ChEBI" id="CHEBI:30413"/>
    </ligand>
    <ligandPart>
        <name>Fe</name>
        <dbReference type="ChEBI" id="CHEBI:18248"/>
    </ligandPart>
</feature>
<name>A0A6G1JHT5_9PLEO</name>
<dbReference type="GO" id="GO:0005506">
    <property type="term" value="F:iron ion binding"/>
    <property type="evidence" value="ECO:0007669"/>
    <property type="project" value="InterPro"/>
</dbReference>
<dbReference type="PRINTS" id="PR00463">
    <property type="entry name" value="EP450I"/>
</dbReference>
<evidence type="ECO:0000256" key="3">
    <source>
        <dbReference type="ARBA" id="ARBA00022723"/>
    </source>
</evidence>
<dbReference type="PROSITE" id="PS00086">
    <property type="entry name" value="CYTOCHROME_P450"/>
    <property type="match status" value="1"/>
</dbReference>
<evidence type="ECO:0000313" key="10">
    <source>
        <dbReference type="Proteomes" id="UP000799291"/>
    </source>
</evidence>
<keyword evidence="10" id="KW-1185">Reference proteome</keyword>
<dbReference type="InterPro" id="IPR017972">
    <property type="entry name" value="Cyt_P450_CS"/>
</dbReference>
<dbReference type="GO" id="GO:0020037">
    <property type="term" value="F:heme binding"/>
    <property type="evidence" value="ECO:0007669"/>
    <property type="project" value="InterPro"/>
</dbReference>
<proteinExistence type="inferred from homology"/>
<dbReference type="InterPro" id="IPR036396">
    <property type="entry name" value="Cyt_P450_sf"/>
</dbReference>
<dbReference type="AlphaFoldDB" id="A0A6G1JHT5"/>
<dbReference type="EMBL" id="MU005572">
    <property type="protein sequence ID" value="KAF2689735.1"/>
    <property type="molecule type" value="Genomic_DNA"/>
</dbReference>
<evidence type="ECO:0000256" key="6">
    <source>
        <dbReference type="ARBA" id="ARBA00023033"/>
    </source>
</evidence>
<dbReference type="CDD" id="cd11063">
    <property type="entry name" value="CYP52"/>
    <property type="match status" value="1"/>
</dbReference>
<comment type="similarity">
    <text evidence="2 8">Belongs to the cytochrome P450 family.</text>
</comment>
<keyword evidence="4 8" id="KW-0560">Oxidoreductase</keyword>
<dbReference type="PANTHER" id="PTHR24287">
    <property type="entry name" value="P450, PUTATIVE (EUROFUNG)-RELATED"/>
    <property type="match status" value="1"/>
</dbReference>
<dbReference type="InterPro" id="IPR047146">
    <property type="entry name" value="Cyt_P450_E_CYP52_fungi"/>
</dbReference>
<organism evidence="9 10">
    <name type="scientific">Lentithecium fluviatile CBS 122367</name>
    <dbReference type="NCBI Taxonomy" id="1168545"/>
    <lineage>
        <taxon>Eukaryota</taxon>
        <taxon>Fungi</taxon>
        <taxon>Dikarya</taxon>
        <taxon>Ascomycota</taxon>
        <taxon>Pezizomycotina</taxon>
        <taxon>Dothideomycetes</taxon>
        <taxon>Pleosporomycetidae</taxon>
        <taxon>Pleosporales</taxon>
        <taxon>Massarineae</taxon>
        <taxon>Lentitheciaceae</taxon>
        <taxon>Lentithecium</taxon>
    </lineage>
</organism>
<reference evidence="9" key="1">
    <citation type="journal article" date="2020" name="Stud. Mycol.">
        <title>101 Dothideomycetes genomes: a test case for predicting lifestyles and emergence of pathogens.</title>
        <authorList>
            <person name="Haridas S."/>
            <person name="Albert R."/>
            <person name="Binder M."/>
            <person name="Bloem J."/>
            <person name="Labutti K."/>
            <person name="Salamov A."/>
            <person name="Andreopoulos B."/>
            <person name="Baker S."/>
            <person name="Barry K."/>
            <person name="Bills G."/>
            <person name="Bluhm B."/>
            <person name="Cannon C."/>
            <person name="Castanera R."/>
            <person name="Culley D."/>
            <person name="Daum C."/>
            <person name="Ezra D."/>
            <person name="Gonzalez J."/>
            <person name="Henrissat B."/>
            <person name="Kuo A."/>
            <person name="Liang C."/>
            <person name="Lipzen A."/>
            <person name="Lutzoni F."/>
            <person name="Magnuson J."/>
            <person name="Mondo S."/>
            <person name="Nolan M."/>
            <person name="Ohm R."/>
            <person name="Pangilinan J."/>
            <person name="Park H.-J."/>
            <person name="Ramirez L."/>
            <person name="Alfaro M."/>
            <person name="Sun H."/>
            <person name="Tritt A."/>
            <person name="Yoshinaga Y."/>
            <person name="Zwiers L.-H."/>
            <person name="Turgeon B."/>
            <person name="Goodwin S."/>
            <person name="Spatafora J."/>
            <person name="Crous P."/>
            <person name="Grigoriev I."/>
        </authorList>
    </citation>
    <scope>NUCLEOTIDE SEQUENCE</scope>
    <source>
        <strain evidence="9">CBS 122367</strain>
    </source>
</reference>
<evidence type="ECO:0000256" key="8">
    <source>
        <dbReference type="RuleBase" id="RU000461"/>
    </source>
</evidence>
<dbReference type="Pfam" id="PF00067">
    <property type="entry name" value="p450"/>
    <property type="match status" value="1"/>
</dbReference>
<evidence type="ECO:0000256" key="5">
    <source>
        <dbReference type="ARBA" id="ARBA00023004"/>
    </source>
</evidence>
<evidence type="ECO:0000256" key="4">
    <source>
        <dbReference type="ARBA" id="ARBA00023002"/>
    </source>
</evidence>
<dbReference type="GO" id="GO:0016705">
    <property type="term" value="F:oxidoreductase activity, acting on paired donors, with incorporation or reduction of molecular oxygen"/>
    <property type="evidence" value="ECO:0007669"/>
    <property type="project" value="InterPro"/>
</dbReference>
<dbReference type="GO" id="GO:0004497">
    <property type="term" value="F:monooxygenase activity"/>
    <property type="evidence" value="ECO:0007669"/>
    <property type="project" value="UniProtKB-KW"/>
</dbReference>
<dbReference type="Proteomes" id="UP000799291">
    <property type="component" value="Unassembled WGS sequence"/>
</dbReference>
<dbReference type="InterPro" id="IPR001128">
    <property type="entry name" value="Cyt_P450"/>
</dbReference>
<gene>
    <name evidence="9" type="ORF">K458DRAFT_358761</name>
</gene>
<evidence type="ECO:0000256" key="1">
    <source>
        <dbReference type="ARBA" id="ARBA00001971"/>
    </source>
</evidence>
<sequence>MSVFSATNVAIGLVTLFAVHRIYWEATTGSRQRAIAKQHGCLPPKRRPGGGPCLGIGYLFENLKAFREHRICQAWTQLLRDENVHTMDISLLGQTILLTDDPENVKTMLTTDFNNWSLGSERIKMMTAFLGNGIFTNEGAAWKHSREMLRPCFERSMVADVSTFEKHTSRLFDILPRDSTTVDLQPLFHDLSMDIASDFLFGQSTDSLLDQKKENKLLWEFIESFEYCCNPSENDNKKWGVLVFFLPDPKVKRCAKTISVAFAQTIIEKQVELQSESTKEGSASSRYNFLDELLAATQDLAVIRSELLNVMLAGRDTIASLLSNAVWELSRQPEILLRLRGEIAEYIGDEMPTYELLKDMKYLRAITNETQRMYPVVPSNSRQALKDTVIPRGGGPDGTAPVLIPKGACVAYHSHAMHRRSDVFGDDADVFNPSRWLVGEHHSSPLRPGWSYIPFSGGPRVCIGQNFALTEAMFVIVRLLQTFNIESRDSEPWGEKLSISCTGINGCKVALRPRAHE</sequence>
<dbReference type="PANTHER" id="PTHR24287:SF17">
    <property type="entry name" value="P450, PUTATIVE (EUROFUNG)-RELATED"/>
    <property type="match status" value="1"/>
</dbReference>
<evidence type="ECO:0000256" key="7">
    <source>
        <dbReference type="PIRSR" id="PIRSR602401-1"/>
    </source>
</evidence>
<dbReference type="InterPro" id="IPR002401">
    <property type="entry name" value="Cyt_P450_E_grp-I"/>
</dbReference>
<protein>
    <submittedName>
        <fullName evidence="9">Putative P450 monooxygenase</fullName>
    </submittedName>
</protein>
<evidence type="ECO:0000256" key="2">
    <source>
        <dbReference type="ARBA" id="ARBA00010617"/>
    </source>
</evidence>
<keyword evidence="6 8" id="KW-0503">Monooxygenase</keyword>
<dbReference type="OrthoDB" id="1470350at2759"/>